<protein>
    <submittedName>
        <fullName evidence="4">Predicted dehydrogenase</fullName>
    </submittedName>
</protein>
<evidence type="ECO:0000256" key="1">
    <source>
        <dbReference type="ARBA" id="ARBA00023002"/>
    </source>
</evidence>
<dbReference type="PANTHER" id="PTHR43818:SF11">
    <property type="entry name" value="BCDNA.GH03377"/>
    <property type="match status" value="1"/>
</dbReference>
<dbReference type="OrthoDB" id="9815825at2"/>
<accession>A0A1H4KAW9</accession>
<dbReference type="Gene3D" id="3.30.360.10">
    <property type="entry name" value="Dihydrodipicolinate Reductase, domain 2"/>
    <property type="match status" value="1"/>
</dbReference>
<dbReference type="AlphaFoldDB" id="A0A1H4KAW9"/>
<dbReference type="SUPFAM" id="SSF51735">
    <property type="entry name" value="NAD(P)-binding Rossmann-fold domains"/>
    <property type="match status" value="1"/>
</dbReference>
<dbReference type="InterPro" id="IPR050463">
    <property type="entry name" value="Gfo/Idh/MocA_oxidrdct_glycsds"/>
</dbReference>
<dbReference type="GO" id="GO:0000166">
    <property type="term" value="F:nucleotide binding"/>
    <property type="evidence" value="ECO:0007669"/>
    <property type="project" value="InterPro"/>
</dbReference>
<dbReference type="Pfam" id="PF22725">
    <property type="entry name" value="GFO_IDH_MocA_C3"/>
    <property type="match status" value="1"/>
</dbReference>
<evidence type="ECO:0000259" key="3">
    <source>
        <dbReference type="Pfam" id="PF22725"/>
    </source>
</evidence>
<dbReference type="Gene3D" id="3.40.50.720">
    <property type="entry name" value="NAD(P)-binding Rossmann-like Domain"/>
    <property type="match status" value="1"/>
</dbReference>
<dbReference type="Proteomes" id="UP000182409">
    <property type="component" value="Unassembled WGS sequence"/>
</dbReference>
<dbReference type="RefSeq" id="WP_074652702.1">
    <property type="nucleotide sequence ID" value="NZ_FNSD01000001.1"/>
</dbReference>
<dbReference type="EMBL" id="FNSD01000001">
    <property type="protein sequence ID" value="SEB55631.1"/>
    <property type="molecule type" value="Genomic_DNA"/>
</dbReference>
<dbReference type="InterPro" id="IPR055170">
    <property type="entry name" value="GFO_IDH_MocA-like_dom"/>
</dbReference>
<proteinExistence type="predicted"/>
<evidence type="ECO:0000259" key="2">
    <source>
        <dbReference type="Pfam" id="PF01408"/>
    </source>
</evidence>
<name>A0A1H4KAW9_9BACT</name>
<dbReference type="InterPro" id="IPR000683">
    <property type="entry name" value="Gfo/Idh/MocA-like_OxRdtase_N"/>
</dbReference>
<keyword evidence="1" id="KW-0560">Oxidoreductase</keyword>
<dbReference type="SUPFAM" id="SSF55347">
    <property type="entry name" value="Glyceraldehyde-3-phosphate dehydrogenase-like, C-terminal domain"/>
    <property type="match status" value="1"/>
</dbReference>
<evidence type="ECO:0000313" key="5">
    <source>
        <dbReference type="Proteomes" id="UP000182409"/>
    </source>
</evidence>
<dbReference type="GO" id="GO:0016491">
    <property type="term" value="F:oxidoreductase activity"/>
    <property type="evidence" value="ECO:0007669"/>
    <property type="project" value="UniProtKB-KW"/>
</dbReference>
<feature type="domain" description="GFO/IDH/MocA-like oxidoreductase" evidence="3">
    <location>
        <begin position="136"/>
        <end position="283"/>
    </location>
</feature>
<gene>
    <name evidence="4" type="ORF">SAMN05443244_1104</name>
</gene>
<evidence type="ECO:0000313" key="4">
    <source>
        <dbReference type="EMBL" id="SEB55631.1"/>
    </source>
</evidence>
<sequence length="387" mass="41199">MQSAPTKKIGMGLVGPGFIASHHIDAVRRLGFAEVVALADASVELARPKADALGIRNAYGSAQELIADPDVDVVHNTTPNHLHFAVSMAAIEAGKHIVSEKPLAMDSDQCRRLRDAAKAAGVVNAVMFNYRGNPLVQHMRAMIAADEIGSPVFVKGQYLQDWLTDDHVFSWRLDPALGGKSSALADIGSHTCDLAEHVTGAKIVSVLADLGTIVKTRYTSGSAIAFSGEKGGDLREVQIAGEDVASVMLRFANGAKGIVTVGQVLPGHKNDLQLEINGRKASLGWKQESQNELWIGRYDAPNSMMAKDPSLMAASAKPYAHLPGGHQEGWPDAFFNVVSAIYGWVRAGAASPKPEVVSSFADATHVTEIVDAMLRSHDGGNVWIAVE</sequence>
<reference evidence="4 5" key="1">
    <citation type="submission" date="2016-10" db="EMBL/GenBank/DDBJ databases">
        <authorList>
            <person name="de Groot N.N."/>
        </authorList>
    </citation>
    <scope>NUCLEOTIDE SEQUENCE [LARGE SCALE GENOMIC DNA]</scope>
    <source>
        <strain evidence="4 5">AB35.6</strain>
    </source>
</reference>
<feature type="domain" description="Gfo/Idh/MocA-like oxidoreductase N-terminal" evidence="2">
    <location>
        <begin position="10"/>
        <end position="126"/>
    </location>
</feature>
<organism evidence="4 5">
    <name type="scientific">Terriglobus roseus</name>
    <dbReference type="NCBI Taxonomy" id="392734"/>
    <lineage>
        <taxon>Bacteria</taxon>
        <taxon>Pseudomonadati</taxon>
        <taxon>Acidobacteriota</taxon>
        <taxon>Terriglobia</taxon>
        <taxon>Terriglobales</taxon>
        <taxon>Acidobacteriaceae</taxon>
        <taxon>Terriglobus</taxon>
    </lineage>
</organism>
<dbReference type="Pfam" id="PF01408">
    <property type="entry name" value="GFO_IDH_MocA"/>
    <property type="match status" value="1"/>
</dbReference>
<dbReference type="InterPro" id="IPR036291">
    <property type="entry name" value="NAD(P)-bd_dom_sf"/>
</dbReference>
<dbReference type="PANTHER" id="PTHR43818">
    <property type="entry name" value="BCDNA.GH03377"/>
    <property type="match status" value="1"/>
</dbReference>